<keyword evidence="3" id="KW-1185">Reference proteome</keyword>
<dbReference type="KEGG" id="mym:A176_000463"/>
<protein>
    <submittedName>
        <fullName evidence="2">Uncharacterized protein</fullName>
    </submittedName>
</protein>
<keyword evidence="1" id="KW-0812">Transmembrane</keyword>
<feature type="transmembrane region" description="Helical" evidence="1">
    <location>
        <begin position="26"/>
        <end position="47"/>
    </location>
</feature>
<name>A0A0H4WJP5_9BACT</name>
<organism evidence="2 3">
    <name type="scientific">Pseudomyxococcus hansupus</name>
    <dbReference type="NCBI Taxonomy" id="1297742"/>
    <lineage>
        <taxon>Bacteria</taxon>
        <taxon>Pseudomonadati</taxon>
        <taxon>Myxococcota</taxon>
        <taxon>Myxococcia</taxon>
        <taxon>Myxococcales</taxon>
        <taxon>Cystobacterineae</taxon>
        <taxon>Myxococcaceae</taxon>
        <taxon>Pseudomyxococcus</taxon>
    </lineage>
</organism>
<dbReference type="Proteomes" id="UP000009026">
    <property type="component" value="Chromosome"/>
</dbReference>
<sequence>MYLGTGFLVTCIAANLVRFGMRDHRIAAASLFILGLIVIGSMVMLSAHRATLLQRYSRVRELLATWEG</sequence>
<keyword evidence="1" id="KW-0472">Membrane</keyword>
<dbReference type="EMBL" id="CP012109">
    <property type="protein sequence ID" value="AKQ63551.1"/>
    <property type="molecule type" value="Genomic_DNA"/>
</dbReference>
<proteinExistence type="predicted"/>
<gene>
    <name evidence="2" type="ORF">A176_000463</name>
</gene>
<evidence type="ECO:0000256" key="1">
    <source>
        <dbReference type="SAM" id="Phobius"/>
    </source>
</evidence>
<keyword evidence="1" id="KW-1133">Transmembrane helix</keyword>
<accession>A0A0H4WJP5</accession>
<evidence type="ECO:0000313" key="2">
    <source>
        <dbReference type="EMBL" id="AKQ63551.1"/>
    </source>
</evidence>
<dbReference type="PATRIC" id="fig|1297742.4.peg.471"/>
<dbReference type="STRING" id="1297742.A176_000463"/>
<dbReference type="AlphaFoldDB" id="A0A0H4WJP5"/>
<reference evidence="2 3" key="1">
    <citation type="journal article" date="2016" name="PLoS ONE">
        <title>Complete Genome Sequence and Comparative Genomics of a Novel Myxobacterium Myxococcus hansupus.</title>
        <authorList>
            <person name="Sharma G."/>
            <person name="Narwani T."/>
            <person name="Subramanian S."/>
        </authorList>
    </citation>
    <scope>NUCLEOTIDE SEQUENCE [LARGE SCALE GENOMIC DNA]</scope>
    <source>
        <strain evidence="3">mixupus</strain>
    </source>
</reference>
<evidence type="ECO:0000313" key="3">
    <source>
        <dbReference type="Proteomes" id="UP000009026"/>
    </source>
</evidence>